<sequence>GQEVLQKELLAQGIDLNEMQEIPEEALQKDGDIDYTNVISLANAKPKGNA</sequence>
<reference evidence="1" key="1">
    <citation type="journal article" date="2015" name="Nature">
        <title>Complex archaea that bridge the gap between prokaryotes and eukaryotes.</title>
        <authorList>
            <person name="Spang A."/>
            <person name="Saw J.H."/>
            <person name="Jorgensen S.L."/>
            <person name="Zaremba-Niedzwiedzka K."/>
            <person name="Martijn J."/>
            <person name="Lind A.E."/>
            <person name="van Eijk R."/>
            <person name="Schleper C."/>
            <person name="Guy L."/>
            <person name="Ettema T.J."/>
        </authorList>
    </citation>
    <scope>NUCLEOTIDE SEQUENCE</scope>
</reference>
<name>A0A0F9D2M2_9ZZZZ</name>
<dbReference type="AlphaFoldDB" id="A0A0F9D2M2"/>
<comment type="caution">
    <text evidence="1">The sequence shown here is derived from an EMBL/GenBank/DDBJ whole genome shotgun (WGS) entry which is preliminary data.</text>
</comment>
<protein>
    <submittedName>
        <fullName evidence="1">Uncharacterized protein</fullName>
    </submittedName>
</protein>
<dbReference type="EMBL" id="LAZR01033471">
    <property type="protein sequence ID" value="KKL47981.1"/>
    <property type="molecule type" value="Genomic_DNA"/>
</dbReference>
<proteinExistence type="predicted"/>
<evidence type="ECO:0000313" key="1">
    <source>
        <dbReference type="EMBL" id="KKL47981.1"/>
    </source>
</evidence>
<organism evidence="1">
    <name type="scientific">marine sediment metagenome</name>
    <dbReference type="NCBI Taxonomy" id="412755"/>
    <lineage>
        <taxon>unclassified sequences</taxon>
        <taxon>metagenomes</taxon>
        <taxon>ecological metagenomes</taxon>
    </lineage>
</organism>
<accession>A0A0F9D2M2</accession>
<feature type="non-terminal residue" evidence="1">
    <location>
        <position position="1"/>
    </location>
</feature>
<gene>
    <name evidence="1" type="ORF">LCGC14_2330060</name>
</gene>